<organism evidence="1 2">
    <name type="scientific">Mycena rosella</name>
    <name type="common">Pink bonnet</name>
    <name type="synonym">Agaricus rosellus</name>
    <dbReference type="NCBI Taxonomy" id="1033263"/>
    <lineage>
        <taxon>Eukaryota</taxon>
        <taxon>Fungi</taxon>
        <taxon>Dikarya</taxon>
        <taxon>Basidiomycota</taxon>
        <taxon>Agaricomycotina</taxon>
        <taxon>Agaricomycetes</taxon>
        <taxon>Agaricomycetidae</taxon>
        <taxon>Agaricales</taxon>
        <taxon>Marasmiineae</taxon>
        <taxon>Mycenaceae</taxon>
        <taxon>Mycena</taxon>
    </lineage>
</organism>
<name>A0AAD7DAZ1_MYCRO</name>
<evidence type="ECO:0000313" key="1">
    <source>
        <dbReference type="EMBL" id="KAJ7687038.1"/>
    </source>
</evidence>
<dbReference type="Proteomes" id="UP001221757">
    <property type="component" value="Unassembled WGS sequence"/>
</dbReference>
<keyword evidence="2" id="KW-1185">Reference proteome</keyword>
<gene>
    <name evidence="1" type="ORF">B0H17DRAFT_1136544</name>
</gene>
<accession>A0AAD7DAZ1</accession>
<comment type="caution">
    <text evidence="1">The sequence shown here is derived from an EMBL/GenBank/DDBJ whole genome shotgun (WGS) entry which is preliminary data.</text>
</comment>
<dbReference type="EMBL" id="JARKIE010000091">
    <property type="protein sequence ID" value="KAJ7687038.1"/>
    <property type="molecule type" value="Genomic_DNA"/>
</dbReference>
<reference evidence="1" key="1">
    <citation type="submission" date="2023-03" db="EMBL/GenBank/DDBJ databases">
        <title>Massive genome expansion in bonnet fungi (Mycena s.s.) driven by repeated elements and novel gene families across ecological guilds.</title>
        <authorList>
            <consortium name="Lawrence Berkeley National Laboratory"/>
            <person name="Harder C.B."/>
            <person name="Miyauchi S."/>
            <person name="Viragh M."/>
            <person name="Kuo A."/>
            <person name="Thoen E."/>
            <person name="Andreopoulos B."/>
            <person name="Lu D."/>
            <person name="Skrede I."/>
            <person name="Drula E."/>
            <person name="Henrissat B."/>
            <person name="Morin E."/>
            <person name="Kohler A."/>
            <person name="Barry K."/>
            <person name="LaButti K."/>
            <person name="Morin E."/>
            <person name="Salamov A."/>
            <person name="Lipzen A."/>
            <person name="Mereny Z."/>
            <person name="Hegedus B."/>
            <person name="Baldrian P."/>
            <person name="Stursova M."/>
            <person name="Weitz H."/>
            <person name="Taylor A."/>
            <person name="Grigoriev I.V."/>
            <person name="Nagy L.G."/>
            <person name="Martin F."/>
            <person name="Kauserud H."/>
        </authorList>
    </citation>
    <scope>NUCLEOTIDE SEQUENCE</scope>
    <source>
        <strain evidence="1">CBHHK067</strain>
    </source>
</reference>
<protein>
    <submittedName>
        <fullName evidence="1">Uncharacterized protein</fullName>
    </submittedName>
</protein>
<proteinExistence type="predicted"/>
<dbReference type="AlphaFoldDB" id="A0AAD7DAZ1"/>
<sequence length="162" mass="17789">MVLQVKILWQVYTTVGHRAKVHCPGDRQDTLASNWREINAKDDKSFQTPPSGRASSGYSVIEAIIPSFLSPSCSASMLILWQTVVLSGVPIHPQDVLSPNSFGLTHQDVVKLHCVKSTASHGLSEVRANDHTTHSCNPINLRFLLKIASSLPMYAQVLSVRC</sequence>
<evidence type="ECO:0000313" key="2">
    <source>
        <dbReference type="Proteomes" id="UP001221757"/>
    </source>
</evidence>